<dbReference type="InterPro" id="IPR012334">
    <property type="entry name" value="Pectin_lyas_fold"/>
</dbReference>
<feature type="compositionally biased region" description="Polar residues" evidence="1">
    <location>
        <begin position="1172"/>
        <end position="1184"/>
    </location>
</feature>
<dbReference type="InterPro" id="IPR025157">
    <property type="entry name" value="Hemagglutinin_rpt"/>
</dbReference>
<feature type="compositionally biased region" description="Low complexity" evidence="1">
    <location>
        <begin position="1399"/>
        <end position="1412"/>
    </location>
</feature>
<gene>
    <name evidence="3" type="ORF">OSC50_10165</name>
</gene>
<dbReference type="EMBL" id="CP112866">
    <property type="protein sequence ID" value="UZW20677.1"/>
    <property type="molecule type" value="Genomic_DNA"/>
</dbReference>
<feature type="region of interest" description="Disordered" evidence="1">
    <location>
        <begin position="1154"/>
        <end position="1187"/>
    </location>
</feature>
<proteinExistence type="predicted"/>
<keyword evidence="4" id="KW-1185">Reference proteome</keyword>
<evidence type="ECO:0000313" key="3">
    <source>
        <dbReference type="EMBL" id="UZW20677.1"/>
    </source>
</evidence>
<evidence type="ECO:0000256" key="1">
    <source>
        <dbReference type="SAM" id="MobiDB-lite"/>
    </source>
</evidence>
<dbReference type="Pfam" id="PF13332">
    <property type="entry name" value="Fil_haemagg_2"/>
    <property type="match status" value="6"/>
</dbReference>
<sequence>MSRHSRFPRVHLKPSQTLRWAICSLITLHSGQQTFAADVLPVAGNAQLVTAQGVPVVNIVAPNAAGVSHNKFVDYNVQRAGLVLNNALTAGQSQLAGRLSANPQLRGHEARLILNEVVSRNASRINGAQEVFGRPADYVLANPNGIHVNGASFINTPRASFVVGRPEFENGALKRLTTFDSVNALNVGERGVHNSTGAIDLIAPRIDTTGPVSARDDLNLVLGQNRLRYSDSSLESSRRANTRPVDAQLLGAMQGGRITLVSTAEGAGVRIAAPLTARGDIKVTSAGNLEISGIPDPLRMRVSSTSGDIALQARDDLNLSAVDVQGRAIDASAGGTLRLDAKTRTSRDEKRESWKKKVLFVTHETYDKTTLKTRVEQFGTHLKARTDLTLKAGADLQLAASTATAGGTLRATAGRDLRLTALNDAETTRETLKHRKGLWRGDYDTTRGTETARGSSLSSGGAMTLSSGKNLAVLGSQVQSRRDLTIEAGKQVNIGVTRAARKRIEQNYEGDLVSGAFFGNKNKDNLSQDTAVGSRVGAQGTLRVQSEDVLISGSQVLGQRDALLISNSGALTIDGAESRVSSDKSNTDSKLFGLLKDHTGERKDTSTQVRSQVQSHSNLHLQSAKDLNVIGSDVQAKAELALSAAADINVLAATQRETTVTQTVRNGFSPSTSETKQQAPGIKDSNQFQAGVNYTQQQNTTTLERLTHEGSQLKGGTVDLTAGDKLRVTASDVSATHGDLNLSASSIELLSAADQTTQTHENDKFALGYYATGGMDRAGGGYTVGKEQGVQTQTTNTVKTSQLDSAGDLTLVAGQVVTEAAQLKAGQDLTINAGSVENRAVSDSTVETEQVSRWTASIGGNVEYKDVTRPVQKVVDGVDQSKFYQPSVLDALDPPNLGVDLAFNALETGAEKGVSTAVVTTLEGASVKVQVDGALVDTGTRYVANAGSVSINADSHAFTAAENRTWQRDTGTDADVSLRLYTTTGRDINGRILGVGGSFDLAGATGTAVPGSLEATHGISVQLGSDGRYEGTRFNAGLGDLKVHTPGSLTFDEARNWQRSGEGTLSGFGWLEVGSSPASSKKANAGGQLDKAELTVEDSQGRAASLVAAGLTEISAGQDLTLHGTQVGAADGGNVSLTAGNRLEFLAGIDTHTADGNSLGGGGRASVKGSRSDTANSKSGSAGAQFSLADVNERSTVQRSGSLDSSGRVRLQAGSVRLQGVQGQARAFELAATQGQLLLESALTHEQRNNRSIAGGLGLSGSRGSDAASNGAGLFARAKGGVDTLNSQTHTNTRLQADRIQLDSRGDTRLLGAVVTAHDVSGTVGGDLIVQSRQDQVTGLKVQVDTQLTTEKNPAGTVDKLSVASGPLAGKLKSGSKNLYEKTADKARTLKDKLTGRTAAAPSGSPASGAADSGSALKNLLFQNPAHRSTTPTLLVDVTRLSNDTVAQASGISGRDGVALQVGGEVELTGARIRSSDGGVTLGGANVTTHDVRGRDTRTDFSLNVSTSPEQLSKALYAQFTDSADPQRQRDEQFNLGLLRGGGHDQSQWLTSGIDQRLR</sequence>
<dbReference type="InterPro" id="IPR008638">
    <property type="entry name" value="FhaB/CdiA-like_TPS"/>
</dbReference>
<dbReference type="SMART" id="SM00912">
    <property type="entry name" value="Haemagg_act"/>
    <property type="match status" value="1"/>
</dbReference>
<reference evidence="3" key="1">
    <citation type="submission" date="2022-11" db="EMBL/GenBank/DDBJ databases">
        <title>Taxonomic description of a new Pseudomonas species.</title>
        <authorList>
            <person name="Tambong J.T."/>
        </authorList>
    </citation>
    <scope>NUCLEOTIDE SEQUENCE</scope>
    <source>
        <strain evidence="3">S1Bt42</strain>
    </source>
</reference>
<evidence type="ECO:0000313" key="4">
    <source>
        <dbReference type="Proteomes" id="UP001164116"/>
    </source>
</evidence>
<accession>A0ABY6QL21</accession>
<feature type="domain" description="Filamentous haemagglutinin FhaB/tRNA nuclease CdiA-like TPS" evidence="2">
    <location>
        <begin position="51"/>
        <end position="171"/>
    </location>
</feature>
<dbReference type="Proteomes" id="UP001164116">
    <property type="component" value="Chromosome"/>
</dbReference>
<dbReference type="InterPro" id="IPR011050">
    <property type="entry name" value="Pectin_lyase_fold/virulence"/>
</dbReference>
<protein>
    <submittedName>
        <fullName evidence="3">Hemagglutinin repeat-containing protein</fullName>
    </submittedName>
</protein>
<evidence type="ECO:0000259" key="2">
    <source>
        <dbReference type="SMART" id="SM00912"/>
    </source>
</evidence>
<name>A0ABY6QL21_9PSED</name>
<dbReference type="Pfam" id="PF05860">
    <property type="entry name" value="TPS"/>
    <property type="match status" value="1"/>
</dbReference>
<dbReference type="SUPFAM" id="SSF51126">
    <property type="entry name" value="Pectin lyase-like"/>
    <property type="match status" value="1"/>
</dbReference>
<feature type="region of interest" description="Disordered" evidence="1">
    <location>
        <begin position="1391"/>
        <end position="1412"/>
    </location>
</feature>
<dbReference type="NCBIfam" id="TIGR01901">
    <property type="entry name" value="adhes_NPXG"/>
    <property type="match status" value="1"/>
</dbReference>
<dbReference type="Gene3D" id="2.160.20.10">
    <property type="entry name" value="Single-stranded right-handed beta-helix, Pectin lyase-like"/>
    <property type="match status" value="1"/>
</dbReference>
<dbReference type="RefSeq" id="WP_266247858.1">
    <property type="nucleotide sequence ID" value="NZ_CP112866.1"/>
</dbReference>
<organism evidence="3 4">
    <name type="scientific">Pseudomonas quebecensis</name>
    <dbReference type="NCBI Taxonomy" id="2995174"/>
    <lineage>
        <taxon>Bacteria</taxon>
        <taxon>Pseudomonadati</taxon>
        <taxon>Pseudomonadota</taxon>
        <taxon>Gammaproteobacteria</taxon>
        <taxon>Pseudomonadales</taxon>
        <taxon>Pseudomonadaceae</taxon>
        <taxon>Pseudomonas</taxon>
    </lineage>
</organism>